<comment type="caution">
    <text evidence="1">The sequence shown here is derived from an EMBL/GenBank/DDBJ whole genome shotgun (WGS) entry which is preliminary data.</text>
</comment>
<keyword evidence="2" id="KW-1185">Reference proteome</keyword>
<accession>F9CVR8</accession>
<evidence type="ECO:0000313" key="2">
    <source>
        <dbReference type="Proteomes" id="UP000004440"/>
    </source>
</evidence>
<name>F9CVR8_9ARCH</name>
<dbReference type="AlphaFoldDB" id="F9CVR8"/>
<reference evidence="1 2" key="1">
    <citation type="journal article" date="2011" name="J. Bacteriol.">
        <title>Genome Sequence of an Ammonia-Oxidizing Soil Archaeon, "Candidatus Nitrosoarchaeum koreensis" MY1.</title>
        <authorList>
            <person name="Kim B.K."/>
            <person name="Jung M.Y."/>
            <person name="Yu D.S."/>
            <person name="Park S.J."/>
            <person name="Oh T.K."/>
            <person name="Rhee S.K."/>
            <person name="Kim J.F."/>
        </authorList>
    </citation>
    <scope>NUCLEOTIDE SEQUENCE [LARGE SCALE GENOMIC DNA]</scope>
    <source>
        <strain evidence="1 2">MY1</strain>
    </source>
</reference>
<dbReference type="Proteomes" id="UP000004440">
    <property type="component" value="Unassembled WGS sequence"/>
</dbReference>
<evidence type="ECO:0000313" key="1">
    <source>
        <dbReference type="EMBL" id="EGP93370.1"/>
    </source>
</evidence>
<organism evidence="1 2">
    <name type="scientific">Nitrosarchaeum koreense MY1</name>
    <dbReference type="NCBI Taxonomy" id="1001994"/>
    <lineage>
        <taxon>Archaea</taxon>
        <taxon>Nitrososphaerota</taxon>
        <taxon>Nitrososphaeria</taxon>
        <taxon>Nitrosopumilales</taxon>
        <taxon>Nitrosopumilaceae</taxon>
        <taxon>Nitrosarchaeum</taxon>
    </lineage>
</organism>
<gene>
    <name evidence="1" type="ORF">MY1_0606</name>
</gene>
<proteinExistence type="predicted"/>
<sequence length="44" mass="4952">MTMTIIIATAIPTNGDKPSMKNTSPTIRIMSRFSKFNKIKTNHN</sequence>
<protein>
    <submittedName>
        <fullName evidence="1">Uncharacterized protein</fullName>
    </submittedName>
</protein>
<dbReference type="EMBL" id="AFPU01000001">
    <property type="protein sequence ID" value="EGP93370.1"/>
    <property type="molecule type" value="Genomic_DNA"/>
</dbReference>